<dbReference type="OrthoDB" id="1013052at2"/>
<dbReference type="EMBL" id="LT629740">
    <property type="protein sequence ID" value="SDS64419.1"/>
    <property type="molecule type" value="Genomic_DNA"/>
</dbReference>
<organism evidence="2 3">
    <name type="scientific">Mucilaginibacter mallensis</name>
    <dbReference type="NCBI Taxonomy" id="652787"/>
    <lineage>
        <taxon>Bacteria</taxon>
        <taxon>Pseudomonadati</taxon>
        <taxon>Bacteroidota</taxon>
        <taxon>Sphingobacteriia</taxon>
        <taxon>Sphingobacteriales</taxon>
        <taxon>Sphingobacteriaceae</taxon>
        <taxon>Mucilaginibacter</taxon>
    </lineage>
</organism>
<evidence type="ECO:0000313" key="2">
    <source>
        <dbReference type="EMBL" id="SDS64419.1"/>
    </source>
</evidence>
<dbReference type="AlphaFoldDB" id="A0A1H1TXR2"/>
<evidence type="ECO:0000313" key="3">
    <source>
        <dbReference type="Proteomes" id="UP000199679"/>
    </source>
</evidence>
<keyword evidence="1" id="KW-0732">Signal</keyword>
<feature type="chain" id="PRO_5009261595" description="DUF1735 domain-containing protein" evidence="1">
    <location>
        <begin position="21"/>
        <end position="378"/>
    </location>
</feature>
<accession>A0A1H1TXR2</accession>
<dbReference type="STRING" id="652787.SAMN05216490_1533"/>
<dbReference type="Proteomes" id="UP000199679">
    <property type="component" value="Chromosome I"/>
</dbReference>
<reference evidence="2 3" key="1">
    <citation type="submission" date="2016-10" db="EMBL/GenBank/DDBJ databases">
        <authorList>
            <person name="de Groot N.N."/>
        </authorList>
    </citation>
    <scope>NUCLEOTIDE SEQUENCE [LARGE SCALE GENOMIC DNA]</scope>
    <source>
        <strain evidence="2 3">MP1X4</strain>
    </source>
</reference>
<dbReference type="RefSeq" id="WP_091370889.1">
    <property type="nucleotide sequence ID" value="NZ_LT629740.1"/>
</dbReference>
<feature type="signal peptide" evidence="1">
    <location>
        <begin position="1"/>
        <end position="20"/>
    </location>
</feature>
<dbReference type="PROSITE" id="PS51257">
    <property type="entry name" value="PROKAR_LIPOPROTEIN"/>
    <property type="match status" value="1"/>
</dbReference>
<name>A0A1H1TXR2_MUCMA</name>
<evidence type="ECO:0008006" key="4">
    <source>
        <dbReference type="Google" id="ProtNLM"/>
    </source>
</evidence>
<keyword evidence="3" id="KW-1185">Reference proteome</keyword>
<evidence type="ECO:0000256" key="1">
    <source>
        <dbReference type="SAM" id="SignalP"/>
    </source>
</evidence>
<gene>
    <name evidence="2" type="ORF">SAMN05216490_1533</name>
</gene>
<sequence>MKKIYYLTAFVAMAFTACQKQPIVPLYPAVASVQAYNFTLASSDYALLPSSAYPSTTLSFKNATDAQTYIPTILNAKYPSKLAADNSTAAVTYTQAALSFKLTDSVYADVAYTLTPADYLLLPGNKYTDFSIAQVLKWLPYKYPSPVVNQLSLLTFTPYPATLTPPYSFLYLNGAWSEIYTITPAQYAVYGLGKYNQFTSTNDATLPAMLGALLKTDLTIQDTVKAGDIEYISFNYYGSDKGTYQRVIPLEYDGSNYVAPKTYVAGPLNFVKKSGQWQYVQPLPVIPYTLTAADIKLIAASTVAPSGQLSNLGSYGDFESAWTTAQLDAAMILVLTADFQTPQINTNYKVTYLAYVGGTDVPTSLLFQWSGTAWVAQQ</sequence>
<protein>
    <recommendedName>
        <fullName evidence="4">DUF1735 domain-containing protein</fullName>
    </recommendedName>
</protein>
<proteinExistence type="predicted"/>